<dbReference type="EMBL" id="CADEBC010000506">
    <property type="protein sequence ID" value="CAB3240633.1"/>
    <property type="molecule type" value="Genomic_DNA"/>
</dbReference>
<feature type="region of interest" description="Disordered" evidence="1">
    <location>
        <begin position="357"/>
        <end position="659"/>
    </location>
</feature>
<reference evidence="2 3" key="1">
    <citation type="submission" date="2020-04" db="EMBL/GenBank/DDBJ databases">
        <authorList>
            <person name="Wallbank WR R."/>
            <person name="Pardo Diaz C."/>
            <person name="Kozak K."/>
            <person name="Martin S."/>
            <person name="Jiggins C."/>
            <person name="Moest M."/>
            <person name="Warren A I."/>
            <person name="Byers J.R.P. K."/>
            <person name="Montejo-Kovacevich G."/>
            <person name="Yen C E."/>
        </authorList>
    </citation>
    <scope>NUCLEOTIDE SEQUENCE [LARGE SCALE GENOMIC DNA]</scope>
</reference>
<evidence type="ECO:0000313" key="2">
    <source>
        <dbReference type="EMBL" id="CAB3240633.1"/>
    </source>
</evidence>
<feature type="region of interest" description="Disordered" evidence="1">
    <location>
        <begin position="44"/>
        <end position="126"/>
    </location>
</feature>
<gene>
    <name evidence="2" type="ORF">APLA_LOCUS8313</name>
</gene>
<feature type="region of interest" description="Disordered" evidence="1">
    <location>
        <begin position="815"/>
        <end position="872"/>
    </location>
</feature>
<comment type="caution">
    <text evidence="2">The sequence shown here is derived from an EMBL/GenBank/DDBJ whole genome shotgun (WGS) entry which is preliminary data.</text>
</comment>
<dbReference type="Proteomes" id="UP000494106">
    <property type="component" value="Unassembled WGS sequence"/>
</dbReference>
<feature type="region of interest" description="Disordered" evidence="1">
    <location>
        <begin position="281"/>
        <end position="342"/>
    </location>
</feature>
<organism evidence="2 3">
    <name type="scientific">Arctia plantaginis</name>
    <name type="common">Wood tiger moth</name>
    <name type="synonym">Phalaena plantaginis</name>
    <dbReference type="NCBI Taxonomy" id="874455"/>
    <lineage>
        <taxon>Eukaryota</taxon>
        <taxon>Metazoa</taxon>
        <taxon>Ecdysozoa</taxon>
        <taxon>Arthropoda</taxon>
        <taxon>Hexapoda</taxon>
        <taxon>Insecta</taxon>
        <taxon>Pterygota</taxon>
        <taxon>Neoptera</taxon>
        <taxon>Endopterygota</taxon>
        <taxon>Lepidoptera</taxon>
        <taxon>Glossata</taxon>
        <taxon>Ditrysia</taxon>
        <taxon>Noctuoidea</taxon>
        <taxon>Erebidae</taxon>
        <taxon>Arctiinae</taxon>
        <taxon>Arctia</taxon>
    </lineage>
</organism>
<feature type="compositionally biased region" description="Basic and acidic residues" evidence="1">
    <location>
        <begin position="583"/>
        <end position="597"/>
    </location>
</feature>
<feature type="compositionally biased region" description="Pro residues" evidence="1">
    <location>
        <begin position="312"/>
        <end position="335"/>
    </location>
</feature>
<feature type="compositionally biased region" description="Basic and acidic residues" evidence="1">
    <location>
        <begin position="357"/>
        <end position="407"/>
    </location>
</feature>
<evidence type="ECO:0000256" key="1">
    <source>
        <dbReference type="SAM" id="MobiDB-lite"/>
    </source>
</evidence>
<name>A0A8S1A306_ARCPL</name>
<accession>A0A8S1A306</accession>
<feature type="region of interest" description="Disordered" evidence="1">
    <location>
        <begin position="164"/>
        <end position="193"/>
    </location>
</feature>
<feature type="compositionally biased region" description="Pro residues" evidence="1">
    <location>
        <begin position="170"/>
        <end position="180"/>
    </location>
</feature>
<dbReference type="OrthoDB" id="6428710at2759"/>
<feature type="compositionally biased region" description="Basic and acidic residues" evidence="1">
    <location>
        <begin position="513"/>
        <end position="527"/>
    </location>
</feature>
<protein>
    <submittedName>
        <fullName evidence="2">Uncharacterized protein</fullName>
    </submittedName>
</protein>
<feature type="compositionally biased region" description="Basic and acidic residues" evidence="1">
    <location>
        <begin position="294"/>
        <end position="311"/>
    </location>
</feature>
<feature type="compositionally biased region" description="Low complexity" evidence="1">
    <location>
        <begin position="850"/>
        <end position="859"/>
    </location>
</feature>
<feature type="compositionally biased region" description="Low complexity" evidence="1">
    <location>
        <begin position="92"/>
        <end position="116"/>
    </location>
</feature>
<feature type="compositionally biased region" description="Low complexity" evidence="1">
    <location>
        <begin position="549"/>
        <end position="559"/>
    </location>
</feature>
<evidence type="ECO:0000313" key="3">
    <source>
        <dbReference type="Proteomes" id="UP000494106"/>
    </source>
</evidence>
<keyword evidence="3" id="KW-1185">Reference proteome</keyword>
<sequence>MHDAYRALLVMRGGSESPTRARAHVHRAHACAVRWGEGGARLYGGAHDAERDESQSSPETKQAFRLPEIREDPVSSTSLAPPEQRQRSHSSPAVAAAGALGAPPAPRIDISRASSSSHHDSRDSSPELALFAGAGEDSRTRLDLGFREDGALELRSSTEELAFLEGAPGEPRPSAPPPPSILRRHSRKDSQGSEAALLAVSGRTSRLSSVGSQCSAHSALSALSHASHISRLSIVSGVSRSPSPHRMLLETSFCGPKPIENDPEICAADVEERLLEIAKLSANSPPDSVPAPVDARDRREVRTEATVERASRPPPPSPLPTPAIVPPTPVAPTSPPTSQVNHQPVTAVIITPVASVDDKLQKENQNRVRAQERRARPRVRREPSEPEVYKSRNRSKDIIRIKLKPDDQYDDTEEDVTSQKPIVSDSEEAARKPASLELAVINDRAVRPTELVGRSEPAPLSPAPQNRVPRDSRTPSPAGVPVSRKSSFCSLFKSRETIASPDSPSEALRRKRSLTEGRSRSKSRDRSATPSSSGKIRGSVLSLFKTSRKSATSPSPSSRDGSPVVHQQRAIAVVTQPPASQRPGEKLKYYDDTRDGIIHIPLRTPPDEEPGSTSARRDQEQQCAKAEPPIHRETQRPASAPHTRTPLDRDAVPFSTQKPIHRTVLPDGSIIIPLRSPTERSFEDRPSMSPESVTVNPSVQKTAEVESEPQAASAASAASAGVVSAISSRPLDCNPEVAPNLEHVESAPTVDDGRRRRKERIIFTTHVGSREQVFSTQFSITKTPSVTSEISGSFPSFVDPDETRGPVALDAAVVNGAPPASEKNDGGTTSLPACAATPPSPQEVRDSSESEPSSESAPPRGGNDVERRGLVVQESFEEELPYVPTTLPQERSVALPMVPVRDRGGVLLAALERPRAAVPAPPPPAPTAHAPRVSRPAAASPAIISAPAPPERMRIRLPRRTRTASVASVATTPAPRIDRVRTRSGGDETRPKTEWIDFEEVPERRKQPKRIQTLPAAAASGASAGVVFSYVEPEHCRCECHAHSRDDELPLLQDDQLPHASSSSLDCGEREASVQLNVEIARPFTADLDLHPVTHIDKVNST</sequence>
<proteinExistence type="predicted"/>
<dbReference type="AlphaFoldDB" id="A0A8S1A306"/>